<reference evidence="8" key="1">
    <citation type="submission" date="2017-09" db="EMBL/GenBank/DDBJ databases">
        <title>Depth-based differentiation of microbial function through sediment-hosted aquifers and enrichment of novel symbionts in the deep terrestrial subsurface.</title>
        <authorList>
            <person name="Probst A.J."/>
            <person name="Ladd B."/>
            <person name="Jarett J.K."/>
            <person name="Geller-Mcgrath D.E."/>
            <person name="Sieber C.M.K."/>
            <person name="Emerson J.B."/>
            <person name="Anantharaman K."/>
            <person name="Thomas B.C."/>
            <person name="Malmstrom R."/>
            <person name="Stieglmeier M."/>
            <person name="Klingl A."/>
            <person name="Woyke T."/>
            <person name="Ryan C.M."/>
            <person name="Banfield J.F."/>
        </authorList>
    </citation>
    <scope>NUCLEOTIDE SEQUENCE [LARGE SCALE GENOMIC DNA]</scope>
</reference>
<evidence type="ECO:0000256" key="4">
    <source>
        <dbReference type="ARBA" id="ARBA00023136"/>
    </source>
</evidence>
<feature type="transmembrane region" description="Helical" evidence="5">
    <location>
        <begin position="85"/>
        <end position="105"/>
    </location>
</feature>
<keyword evidence="4 5" id="KW-0472">Membrane</keyword>
<organism evidence="7 8">
    <name type="scientific">Candidatus Wolfebacteria bacterium CG_4_10_14_0_8_um_filter_37_11</name>
    <dbReference type="NCBI Taxonomy" id="1975062"/>
    <lineage>
        <taxon>Bacteria</taxon>
        <taxon>Candidatus Wolfeibacteriota</taxon>
    </lineage>
</organism>
<evidence type="ECO:0000256" key="5">
    <source>
        <dbReference type="SAM" id="Phobius"/>
    </source>
</evidence>
<dbReference type="InterPro" id="IPR013130">
    <property type="entry name" value="Fe3_Rdtase_TM_dom"/>
</dbReference>
<feature type="transmembrane region" description="Helical" evidence="5">
    <location>
        <begin position="157"/>
        <end position="178"/>
    </location>
</feature>
<dbReference type="GO" id="GO:0016020">
    <property type="term" value="C:membrane"/>
    <property type="evidence" value="ECO:0007669"/>
    <property type="project" value="UniProtKB-SubCell"/>
</dbReference>
<evidence type="ECO:0000313" key="7">
    <source>
        <dbReference type="EMBL" id="PIY59600.1"/>
    </source>
</evidence>
<dbReference type="PANTHER" id="PTHR14239">
    <property type="entry name" value="DUDULIN-RELATED"/>
    <property type="match status" value="1"/>
</dbReference>
<feature type="domain" description="Ferric oxidoreductase" evidence="6">
    <location>
        <begin position="52"/>
        <end position="170"/>
    </location>
</feature>
<evidence type="ECO:0000256" key="2">
    <source>
        <dbReference type="ARBA" id="ARBA00022692"/>
    </source>
</evidence>
<protein>
    <recommendedName>
        <fullName evidence="6">Ferric oxidoreductase domain-containing protein</fullName>
    </recommendedName>
</protein>
<dbReference type="Pfam" id="PF01794">
    <property type="entry name" value="Ferric_reduct"/>
    <property type="match status" value="1"/>
</dbReference>
<feature type="transmembrane region" description="Helical" evidence="5">
    <location>
        <begin position="198"/>
        <end position="217"/>
    </location>
</feature>
<keyword evidence="3 5" id="KW-1133">Transmembrane helix</keyword>
<comment type="subcellular location">
    <subcellularLocation>
        <location evidence="1">Membrane</location>
        <topology evidence="1">Multi-pass membrane protein</topology>
    </subcellularLocation>
</comment>
<dbReference type="EMBL" id="PFKZ01000034">
    <property type="protein sequence ID" value="PIY59600.1"/>
    <property type="molecule type" value="Genomic_DNA"/>
</dbReference>
<dbReference type="InterPro" id="IPR051267">
    <property type="entry name" value="STEAP_metalloreductase"/>
</dbReference>
<proteinExistence type="predicted"/>
<comment type="caution">
    <text evidence="7">The sequence shown here is derived from an EMBL/GenBank/DDBJ whole genome shotgun (WGS) entry which is preliminary data.</text>
</comment>
<sequence>MDIKQIADNNWPRVLRITAVVFILFVLQHYFRRFGQPIEKIYFSVFFASIALTGLTLIAVSYLIGPMARLWPAKWEKYCNVRKQLGLIGLVFVVFHIFMALVVLTPVYFPKFFLETDRLSDLGQISVLTGILGFVIFIIVGITSLPSVEEKMTERGWFFVQRSGLVAIILSVFHFIVFKWRGWFNWNNWNNNIPPGTFVVTVFIALVFLIRAITYILERRKRKAEIKCIN</sequence>
<name>A0A2M7Q946_9BACT</name>
<keyword evidence="2 5" id="KW-0812">Transmembrane</keyword>
<feature type="transmembrane region" description="Helical" evidence="5">
    <location>
        <begin position="43"/>
        <end position="64"/>
    </location>
</feature>
<gene>
    <name evidence="7" type="ORF">COY96_00890</name>
</gene>
<dbReference type="Proteomes" id="UP000230363">
    <property type="component" value="Unassembled WGS sequence"/>
</dbReference>
<accession>A0A2M7Q946</accession>
<evidence type="ECO:0000256" key="1">
    <source>
        <dbReference type="ARBA" id="ARBA00004141"/>
    </source>
</evidence>
<evidence type="ECO:0000313" key="8">
    <source>
        <dbReference type="Proteomes" id="UP000230363"/>
    </source>
</evidence>
<feature type="transmembrane region" description="Helical" evidence="5">
    <location>
        <begin position="14"/>
        <end position="31"/>
    </location>
</feature>
<dbReference type="AlphaFoldDB" id="A0A2M7Q946"/>
<evidence type="ECO:0000259" key="6">
    <source>
        <dbReference type="Pfam" id="PF01794"/>
    </source>
</evidence>
<evidence type="ECO:0000256" key="3">
    <source>
        <dbReference type="ARBA" id="ARBA00022989"/>
    </source>
</evidence>
<feature type="transmembrane region" description="Helical" evidence="5">
    <location>
        <begin position="125"/>
        <end position="145"/>
    </location>
</feature>